<dbReference type="STRING" id="1071378.G0W505"/>
<dbReference type="eggNOG" id="ENOG502QVVM">
    <property type="taxonomic scope" value="Eukaryota"/>
</dbReference>
<comment type="similarity">
    <text evidence="1 5">Belongs to the glycosyl hydrolase 5 (cellulase A) family.</text>
</comment>
<proteinExistence type="inferred from homology"/>
<dbReference type="Proteomes" id="UP000000689">
    <property type="component" value="Chromosome 1"/>
</dbReference>
<evidence type="ECO:0000256" key="4">
    <source>
        <dbReference type="ARBA" id="ARBA00023316"/>
    </source>
</evidence>
<keyword evidence="8" id="KW-1185">Reference proteome</keyword>
<dbReference type="EMBL" id="HE580267">
    <property type="protein sequence ID" value="CCD22893.1"/>
    <property type="molecule type" value="Genomic_DNA"/>
</dbReference>
<dbReference type="KEGG" id="ndi:NDAI_0A07390"/>
<dbReference type="PANTHER" id="PTHR31297">
    <property type="entry name" value="GLUCAN ENDO-1,6-BETA-GLUCOSIDASE B"/>
    <property type="match status" value="1"/>
</dbReference>
<dbReference type="InterPro" id="IPR001547">
    <property type="entry name" value="Glyco_hydro_5"/>
</dbReference>
<dbReference type="GO" id="GO:0046557">
    <property type="term" value="F:glucan endo-1,6-beta-glucosidase activity"/>
    <property type="evidence" value="ECO:0007669"/>
    <property type="project" value="TreeGrafter"/>
</dbReference>
<gene>
    <name evidence="7" type="primary">NDAI0A07390</name>
    <name evidence="7" type="ordered locus">NDAI_0A07390</name>
</gene>
<dbReference type="Pfam" id="PF00150">
    <property type="entry name" value="Cellulase"/>
    <property type="match status" value="1"/>
</dbReference>
<dbReference type="GO" id="GO:0005576">
    <property type="term" value="C:extracellular region"/>
    <property type="evidence" value="ECO:0007669"/>
    <property type="project" value="TreeGrafter"/>
</dbReference>
<dbReference type="SUPFAM" id="SSF51445">
    <property type="entry name" value="(Trans)glycosidases"/>
    <property type="match status" value="1"/>
</dbReference>
<dbReference type="Gene3D" id="3.20.20.80">
    <property type="entry name" value="Glycosidases"/>
    <property type="match status" value="1"/>
</dbReference>
<dbReference type="OMA" id="GWFFWTL"/>
<keyword evidence="4" id="KW-0961">Cell wall biogenesis/degradation</keyword>
<dbReference type="GeneID" id="11493461"/>
<evidence type="ECO:0000256" key="3">
    <source>
        <dbReference type="ARBA" id="ARBA00023295"/>
    </source>
</evidence>
<reference evidence="7 8" key="1">
    <citation type="journal article" date="2011" name="Proc. Natl. Acad. Sci. U.S.A.">
        <title>Evolutionary erosion of yeast sex chromosomes by mating-type switching accidents.</title>
        <authorList>
            <person name="Gordon J.L."/>
            <person name="Armisen D."/>
            <person name="Proux-Wera E."/>
            <person name="Oheigeartaigh S.S."/>
            <person name="Byrne K.P."/>
            <person name="Wolfe K.H."/>
        </authorList>
    </citation>
    <scope>NUCLEOTIDE SEQUENCE [LARGE SCALE GENOMIC DNA]</scope>
    <source>
        <strain evidence="8">ATCC 10597 / BCRC 20456 / CBS 421 / NBRC 0211 / NRRL Y-12639</strain>
    </source>
</reference>
<protein>
    <recommendedName>
        <fullName evidence="6">Glycoside hydrolase family 5 domain-containing protein</fullName>
    </recommendedName>
</protein>
<dbReference type="OrthoDB" id="1887033at2759"/>
<name>G0W505_NAUDC</name>
<dbReference type="GO" id="GO:0009251">
    <property type="term" value="P:glucan catabolic process"/>
    <property type="evidence" value="ECO:0007669"/>
    <property type="project" value="TreeGrafter"/>
</dbReference>
<dbReference type="AlphaFoldDB" id="G0W505"/>
<dbReference type="GO" id="GO:0071555">
    <property type="term" value="P:cell wall organization"/>
    <property type="evidence" value="ECO:0007669"/>
    <property type="project" value="UniProtKB-KW"/>
</dbReference>
<evidence type="ECO:0000256" key="5">
    <source>
        <dbReference type="RuleBase" id="RU361153"/>
    </source>
</evidence>
<dbReference type="GO" id="GO:0009986">
    <property type="term" value="C:cell surface"/>
    <property type="evidence" value="ECO:0007669"/>
    <property type="project" value="TreeGrafter"/>
</dbReference>
<dbReference type="HOGENOM" id="CLU_004624_8_2_1"/>
<dbReference type="FunFam" id="3.20.20.80:FF:000100">
    <property type="entry name" value="Glycoside hydrolase superfamily"/>
    <property type="match status" value="1"/>
</dbReference>
<keyword evidence="2 5" id="KW-0378">Hydrolase</keyword>
<organism evidence="7 8">
    <name type="scientific">Naumovozyma dairenensis (strain ATCC 10597 / BCRC 20456 / CBS 421 / NBRC 0211 / NRRL Y-12639)</name>
    <name type="common">Saccharomyces dairenensis</name>
    <dbReference type="NCBI Taxonomy" id="1071378"/>
    <lineage>
        <taxon>Eukaryota</taxon>
        <taxon>Fungi</taxon>
        <taxon>Dikarya</taxon>
        <taxon>Ascomycota</taxon>
        <taxon>Saccharomycotina</taxon>
        <taxon>Saccharomycetes</taxon>
        <taxon>Saccharomycetales</taxon>
        <taxon>Saccharomycetaceae</taxon>
        <taxon>Naumovozyma</taxon>
    </lineage>
</organism>
<dbReference type="RefSeq" id="XP_003668136.1">
    <property type="nucleotide sequence ID" value="XM_003668088.1"/>
</dbReference>
<dbReference type="PANTHER" id="PTHR31297:SF43">
    <property type="entry name" value="GLUCAN 1,3-BETA-GLUCOSIDASE 3"/>
    <property type="match status" value="1"/>
</dbReference>
<feature type="domain" description="Glycoside hydrolase family 5" evidence="6">
    <location>
        <begin position="94"/>
        <end position="369"/>
    </location>
</feature>
<dbReference type="GO" id="GO:0005758">
    <property type="term" value="C:mitochondrial intermembrane space"/>
    <property type="evidence" value="ECO:0007669"/>
    <property type="project" value="EnsemblFungi"/>
</dbReference>
<evidence type="ECO:0000259" key="6">
    <source>
        <dbReference type="Pfam" id="PF00150"/>
    </source>
</evidence>
<keyword evidence="3 5" id="KW-0326">Glycosidase</keyword>
<accession>G0W505</accession>
<evidence type="ECO:0000256" key="1">
    <source>
        <dbReference type="ARBA" id="ARBA00005641"/>
    </source>
</evidence>
<dbReference type="InterPro" id="IPR017853">
    <property type="entry name" value="GH"/>
</dbReference>
<dbReference type="InterPro" id="IPR050386">
    <property type="entry name" value="Glycosyl_hydrolase_5"/>
</dbReference>
<evidence type="ECO:0000313" key="8">
    <source>
        <dbReference type="Proteomes" id="UP000000689"/>
    </source>
</evidence>
<evidence type="ECO:0000256" key="2">
    <source>
        <dbReference type="ARBA" id="ARBA00022801"/>
    </source>
</evidence>
<sequence>MFDKLKEKLEKVHISPPSQKIKVIPPTINTIDEKFIYRNRYNTGVNLGALFVLEKWIFNSVFDDVDGETEYDAVTNRVKKFGKDDAINKLKSHYDDYISRIDWKWLNESAGVTALRVPIGFWHVGNGKFLNGLPFESLKEVYEKAKAWEKLKELIKKAKEHHIGILIDMHGLPGGANPDSHSGGSIEKGGFFKNKKYVDKMCYEVFPFIVNDICTSNDNVIGLQIVNEAAFSNEAKEEKDYHKKAIKAISEIDSNLPIIISDGWWPQQWVDWLKEQKLNATVVIDAHVYRCFSDDDKNKQAQQICNDLPVTINFPTEEADFMVGEFSCNLAEEAWDKTSGNREDYLRKLGQVQTSVFHQKASFGYFFWTLQFQYGDGGAWGFVPMTKLGALPVSGNNKTHNVGEKDIKAVVSQHVDYWKSKGGDKFEHWRFQDGVQQAAADIQEFSAFNGSRLGRWQSVKSIRRKEYLSQKGDSEYMWEWDQGYDQGLFQFNN</sequence>
<evidence type="ECO:0000313" key="7">
    <source>
        <dbReference type="EMBL" id="CCD22893.1"/>
    </source>
</evidence>